<accession>A0A6H1ZBY1</accession>
<organism evidence="1">
    <name type="scientific">viral metagenome</name>
    <dbReference type="NCBI Taxonomy" id="1070528"/>
    <lineage>
        <taxon>unclassified sequences</taxon>
        <taxon>metagenomes</taxon>
        <taxon>organismal metagenomes</taxon>
    </lineage>
</organism>
<dbReference type="AlphaFoldDB" id="A0A6H1ZBY1"/>
<reference evidence="1" key="1">
    <citation type="submission" date="2020-03" db="EMBL/GenBank/DDBJ databases">
        <title>The deep terrestrial virosphere.</title>
        <authorList>
            <person name="Holmfeldt K."/>
            <person name="Nilsson E."/>
            <person name="Simone D."/>
            <person name="Lopez-Fernandez M."/>
            <person name="Wu X."/>
            <person name="de Brujin I."/>
            <person name="Lundin D."/>
            <person name="Andersson A."/>
            <person name="Bertilsson S."/>
            <person name="Dopson M."/>
        </authorList>
    </citation>
    <scope>NUCLEOTIDE SEQUENCE</scope>
    <source>
        <strain evidence="3">MM415A00105</strain>
        <strain evidence="1">TM448A00170</strain>
        <strain evidence="2">TM448B00479</strain>
    </source>
</reference>
<name>A0A6H1ZBY1_9ZZZZ</name>
<proteinExistence type="predicted"/>
<dbReference type="EMBL" id="MT145188">
    <property type="protein sequence ID" value="QJI04658.1"/>
    <property type="molecule type" value="Genomic_DNA"/>
</dbReference>
<evidence type="ECO:0000313" key="1">
    <source>
        <dbReference type="EMBL" id="QJA44941.1"/>
    </source>
</evidence>
<evidence type="ECO:0000313" key="3">
    <source>
        <dbReference type="EMBL" id="QJI04658.1"/>
    </source>
</evidence>
<evidence type="ECO:0000313" key="2">
    <source>
        <dbReference type="EMBL" id="QJH95601.1"/>
    </source>
</evidence>
<dbReference type="EMBL" id="MT144624">
    <property type="protein sequence ID" value="QJH95601.1"/>
    <property type="molecule type" value="Genomic_DNA"/>
</dbReference>
<sequence length="59" mass="6658">MTEKRIKILDMIADDMRNDAKNFDGKPFTGRTVAEYFGKQGAAISALARIIKLILEDKK</sequence>
<dbReference type="EMBL" id="MT143983">
    <property type="protein sequence ID" value="QJA44941.1"/>
    <property type="molecule type" value="Genomic_DNA"/>
</dbReference>
<protein>
    <submittedName>
        <fullName evidence="1">Uncharacterized protein</fullName>
    </submittedName>
</protein>
<gene>
    <name evidence="3" type="ORF">MM415A00105_0050</name>
    <name evidence="1" type="ORF">TM448A00170_0032</name>
    <name evidence="2" type="ORF">TM448B00479_0010</name>
</gene>